<keyword evidence="2" id="KW-1185">Reference proteome</keyword>
<organism evidence="1 2">
    <name type="scientific">Rubroshorea leprosula</name>
    <dbReference type="NCBI Taxonomy" id="152421"/>
    <lineage>
        <taxon>Eukaryota</taxon>
        <taxon>Viridiplantae</taxon>
        <taxon>Streptophyta</taxon>
        <taxon>Embryophyta</taxon>
        <taxon>Tracheophyta</taxon>
        <taxon>Spermatophyta</taxon>
        <taxon>Magnoliopsida</taxon>
        <taxon>eudicotyledons</taxon>
        <taxon>Gunneridae</taxon>
        <taxon>Pentapetalae</taxon>
        <taxon>rosids</taxon>
        <taxon>malvids</taxon>
        <taxon>Malvales</taxon>
        <taxon>Dipterocarpaceae</taxon>
        <taxon>Rubroshorea</taxon>
    </lineage>
</organism>
<gene>
    <name evidence="1" type="ORF">SLEP1_g44830</name>
</gene>
<reference evidence="1 2" key="1">
    <citation type="journal article" date="2021" name="Commun. Biol.">
        <title>The genome of Shorea leprosula (Dipterocarpaceae) highlights the ecological relevance of drought in aseasonal tropical rainforests.</title>
        <authorList>
            <person name="Ng K.K.S."/>
            <person name="Kobayashi M.J."/>
            <person name="Fawcett J.A."/>
            <person name="Hatakeyama M."/>
            <person name="Paape T."/>
            <person name="Ng C.H."/>
            <person name="Ang C.C."/>
            <person name="Tnah L.H."/>
            <person name="Lee C.T."/>
            <person name="Nishiyama T."/>
            <person name="Sese J."/>
            <person name="O'Brien M.J."/>
            <person name="Copetti D."/>
            <person name="Mohd Noor M.I."/>
            <person name="Ong R.C."/>
            <person name="Putra M."/>
            <person name="Sireger I.Z."/>
            <person name="Indrioko S."/>
            <person name="Kosugi Y."/>
            <person name="Izuno A."/>
            <person name="Isagi Y."/>
            <person name="Lee S.L."/>
            <person name="Shimizu K.K."/>
        </authorList>
    </citation>
    <scope>NUCLEOTIDE SEQUENCE [LARGE SCALE GENOMIC DNA]</scope>
    <source>
        <strain evidence="1">214</strain>
    </source>
</reference>
<evidence type="ECO:0000313" key="1">
    <source>
        <dbReference type="EMBL" id="GKV36731.1"/>
    </source>
</evidence>
<dbReference type="Proteomes" id="UP001054252">
    <property type="component" value="Unassembled WGS sequence"/>
</dbReference>
<proteinExistence type="predicted"/>
<comment type="caution">
    <text evidence="1">The sequence shown here is derived from an EMBL/GenBank/DDBJ whole genome shotgun (WGS) entry which is preliminary data.</text>
</comment>
<name>A0AAV5LIS0_9ROSI</name>
<accession>A0AAV5LIS0</accession>
<protein>
    <submittedName>
        <fullName evidence="1">Uncharacterized protein</fullName>
    </submittedName>
</protein>
<sequence length="52" mass="5874">MEMEMEMEISCSSGYLLIHSMVFQSLAAGVRSLRFVKNPIPSTPRICKVIEI</sequence>
<dbReference type="EMBL" id="BPVZ01000118">
    <property type="protein sequence ID" value="GKV36731.1"/>
    <property type="molecule type" value="Genomic_DNA"/>
</dbReference>
<dbReference type="AlphaFoldDB" id="A0AAV5LIS0"/>
<evidence type="ECO:0000313" key="2">
    <source>
        <dbReference type="Proteomes" id="UP001054252"/>
    </source>
</evidence>